<organism evidence="7 8">
    <name type="scientific">Anthostomella pinea</name>
    <dbReference type="NCBI Taxonomy" id="933095"/>
    <lineage>
        <taxon>Eukaryota</taxon>
        <taxon>Fungi</taxon>
        <taxon>Dikarya</taxon>
        <taxon>Ascomycota</taxon>
        <taxon>Pezizomycotina</taxon>
        <taxon>Sordariomycetes</taxon>
        <taxon>Xylariomycetidae</taxon>
        <taxon>Xylariales</taxon>
        <taxon>Xylariaceae</taxon>
        <taxon>Anthostomella</taxon>
    </lineage>
</organism>
<feature type="transmembrane region" description="Helical" evidence="5">
    <location>
        <begin position="159"/>
        <end position="179"/>
    </location>
</feature>
<dbReference type="InterPro" id="IPR006694">
    <property type="entry name" value="Fatty_acid_hydroxylase"/>
</dbReference>
<dbReference type="Pfam" id="PF04116">
    <property type="entry name" value="FA_hydroxylase"/>
    <property type="match status" value="1"/>
</dbReference>
<dbReference type="GO" id="GO:0016491">
    <property type="term" value="F:oxidoreductase activity"/>
    <property type="evidence" value="ECO:0007669"/>
    <property type="project" value="InterPro"/>
</dbReference>
<accession>A0AAI8VRQ3</accession>
<dbReference type="GO" id="GO:0008610">
    <property type="term" value="P:lipid biosynthetic process"/>
    <property type="evidence" value="ECO:0007669"/>
    <property type="project" value="InterPro"/>
</dbReference>
<dbReference type="EMBL" id="CAUWAG010000013">
    <property type="protein sequence ID" value="CAJ2509896.1"/>
    <property type="molecule type" value="Genomic_DNA"/>
</dbReference>
<feature type="transmembrane region" description="Helical" evidence="5">
    <location>
        <begin position="122"/>
        <end position="139"/>
    </location>
</feature>
<dbReference type="Proteomes" id="UP001295740">
    <property type="component" value="Unassembled WGS sequence"/>
</dbReference>
<evidence type="ECO:0000256" key="1">
    <source>
        <dbReference type="ARBA" id="ARBA00004370"/>
    </source>
</evidence>
<evidence type="ECO:0000256" key="2">
    <source>
        <dbReference type="ARBA" id="ARBA00022692"/>
    </source>
</evidence>
<dbReference type="AlphaFoldDB" id="A0AAI8VRQ3"/>
<keyword evidence="2 5" id="KW-0812">Transmembrane</keyword>
<evidence type="ECO:0000259" key="6">
    <source>
        <dbReference type="Pfam" id="PF04116"/>
    </source>
</evidence>
<feature type="domain" description="Fatty acid hydroxylase" evidence="6">
    <location>
        <begin position="166"/>
        <end position="291"/>
    </location>
</feature>
<dbReference type="GO" id="GO:0005506">
    <property type="term" value="F:iron ion binding"/>
    <property type="evidence" value="ECO:0007669"/>
    <property type="project" value="InterPro"/>
</dbReference>
<evidence type="ECO:0000256" key="5">
    <source>
        <dbReference type="SAM" id="Phobius"/>
    </source>
</evidence>
<feature type="transmembrane region" description="Helical" evidence="5">
    <location>
        <begin position="75"/>
        <end position="101"/>
    </location>
</feature>
<keyword evidence="3 5" id="KW-1133">Transmembrane helix</keyword>
<comment type="subcellular location">
    <subcellularLocation>
        <location evidence="1">Membrane</location>
    </subcellularLocation>
</comment>
<gene>
    <name evidence="7" type="ORF">KHLLAP_LOCUS10364</name>
</gene>
<comment type="caution">
    <text evidence="7">The sequence shown here is derived from an EMBL/GenBank/DDBJ whole genome shotgun (WGS) entry which is preliminary data.</text>
</comment>
<reference evidence="7" key="1">
    <citation type="submission" date="2023-10" db="EMBL/GenBank/DDBJ databases">
        <authorList>
            <person name="Hackl T."/>
        </authorList>
    </citation>
    <scope>NUCLEOTIDE SEQUENCE</scope>
</reference>
<sequence length="343" mass="40293">MDVILELTDTFVADYVYAWALPARQAPPQYTNMTTTDQTFSSWQYKPTSAYIQVEPSQYAYMSAWNRDNIVRQTITLFSITWIFGFLLYFVFASLSYAFIFDKNTKTHPKYLKNQISMEIRQANAAFPGIAALTTPFWLLEIHGYTKLYDTPAQGPGMWYEFFQFPLFLVFTDALIYLIHRGLHHPKIYKHLHKPHHKWIMPTPFASHAFHPVDGFAQSIPYHMFPLIFPLNKYTSVGLFIFVNFWTIMIHDGEYVANSPVINGAACHTMHHLYFNYNYGQYTTLWDRLGNSYRKPDDDLFEKEKKMSEAQWKHQVEEAEEMVKLVEGEDERSYDPVDAKKND</sequence>
<keyword evidence="4 5" id="KW-0472">Membrane</keyword>
<name>A0AAI8VRQ3_9PEZI</name>
<dbReference type="GO" id="GO:0016020">
    <property type="term" value="C:membrane"/>
    <property type="evidence" value="ECO:0007669"/>
    <property type="project" value="UniProtKB-SubCell"/>
</dbReference>
<dbReference type="InterPro" id="IPR050307">
    <property type="entry name" value="Sterol_Desaturase_Related"/>
</dbReference>
<evidence type="ECO:0000256" key="4">
    <source>
        <dbReference type="ARBA" id="ARBA00023136"/>
    </source>
</evidence>
<proteinExistence type="predicted"/>
<dbReference type="PANTHER" id="PTHR11863">
    <property type="entry name" value="STEROL DESATURASE"/>
    <property type="match status" value="1"/>
</dbReference>
<evidence type="ECO:0000313" key="8">
    <source>
        <dbReference type="Proteomes" id="UP001295740"/>
    </source>
</evidence>
<protein>
    <submittedName>
        <fullName evidence="7">Uu.00g057960.m01.CDS01</fullName>
    </submittedName>
</protein>
<keyword evidence="8" id="KW-1185">Reference proteome</keyword>
<evidence type="ECO:0000313" key="7">
    <source>
        <dbReference type="EMBL" id="CAJ2509896.1"/>
    </source>
</evidence>
<evidence type="ECO:0000256" key="3">
    <source>
        <dbReference type="ARBA" id="ARBA00022989"/>
    </source>
</evidence>